<reference evidence="6 7" key="2">
    <citation type="submission" date="2020-07" db="EMBL/GenBank/DDBJ databases">
        <title>Genome assembly of wild tea tree DASZ reveals pedigree and selection history of tea varieties.</title>
        <authorList>
            <person name="Zhang W."/>
        </authorList>
    </citation>
    <scope>NUCLEOTIDE SEQUENCE [LARGE SCALE GENOMIC DNA]</scope>
    <source>
        <strain evidence="7">cv. G240</strain>
        <tissue evidence="6">Leaf</tissue>
    </source>
</reference>
<evidence type="ECO:0000256" key="3">
    <source>
        <dbReference type="ARBA" id="ARBA00022833"/>
    </source>
</evidence>
<evidence type="ECO:0000256" key="2">
    <source>
        <dbReference type="ARBA" id="ARBA00022771"/>
    </source>
</evidence>
<dbReference type="SMART" id="SM00184">
    <property type="entry name" value="RING"/>
    <property type="match status" value="1"/>
</dbReference>
<dbReference type="InterPro" id="IPR001841">
    <property type="entry name" value="Znf_RING"/>
</dbReference>
<feature type="domain" description="RING-type" evidence="5">
    <location>
        <begin position="82"/>
        <end position="125"/>
    </location>
</feature>
<name>A0A7J7G580_CAMSI</name>
<keyword evidence="2 4" id="KW-0863">Zinc-finger</keyword>
<accession>A0A7J7G580</accession>
<dbReference type="PANTHER" id="PTHR45969:SF33">
    <property type="entry name" value="RING ZINC FINGER PROTEIN-RELATED"/>
    <property type="match status" value="1"/>
</dbReference>
<dbReference type="Proteomes" id="UP000593564">
    <property type="component" value="Unassembled WGS sequence"/>
</dbReference>
<organism evidence="6 7">
    <name type="scientific">Camellia sinensis</name>
    <name type="common">Tea plant</name>
    <name type="synonym">Thea sinensis</name>
    <dbReference type="NCBI Taxonomy" id="4442"/>
    <lineage>
        <taxon>Eukaryota</taxon>
        <taxon>Viridiplantae</taxon>
        <taxon>Streptophyta</taxon>
        <taxon>Embryophyta</taxon>
        <taxon>Tracheophyta</taxon>
        <taxon>Spermatophyta</taxon>
        <taxon>Magnoliopsida</taxon>
        <taxon>eudicotyledons</taxon>
        <taxon>Gunneridae</taxon>
        <taxon>Pentapetalae</taxon>
        <taxon>asterids</taxon>
        <taxon>Ericales</taxon>
        <taxon>Theaceae</taxon>
        <taxon>Camellia</taxon>
    </lineage>
</organism>
<dbReference type="PANTHER" id="PTHR45969">
    <property type="entry name" value="RING ZINC FINGER PROTEIN-RELATED"/>
    <property type="match status" value="1"/>
</dbReference>
<dbReference type="PROSITE" id="PS50089">
    <property type="entry name" value="ZF_RING_2"/>
    <property type="match status" value="1"/>
</dbReference>
<dbReference type="Pfam" id="PF13639">
    <property type="entry name" value="zf-RING_2"/>
    <property type="match status" value="1"/>
</dbReference>
<evidence type="ECO:0000313" key="6">
    <source>
        <dbReference type="EMBL" id="KAF5935455.1"/>
    </source>
</evidence>
<keyword evidence="7" id="KW-1185">Reference proteome</keyword>
<dbReference type="SUPFAM" id="SSF57850">
    <property type="entry name" value="RING/U-box"/>
    <property type="match status" value="1"/>
</dbReference>
<dbReference type="GO" id="GO:0016567">
    <property type="term" value="P:protein ubiquitination"/>
    <property type="evidence" value="ECO:0007669"/>
    <property type="project" value="TreeGrafter"/>
</dbReference>
<dbReference type="AlphaFoldDB" id="A0A7J7G580"/>
<keyword evidence="1" id="KW-0479">Metal-binding</keyword>
<keyword evidence="3" id="KW-0862">Zinc</keyword>
<evidence type="ECO:0000259" key="5">
    <source>
        <dbReference type="PROSITE" id="PS50089"/>
    </source>
</evidence>
<gene>
    <name evidence="6" type="ORF">HYC85_026584</name>
</gene>
<comment type="caution">
    <text evidence="6">The sequence shown here is derived from an EMBL/GenBank/DDBJ whole genome shotgun (WGS) entry which is preliminary data.</text>
</comment>
<dbReference type="Gene3D" id="3.30.40.10">
    <property type="entry name" value="Zinc/RING finger domain, C3HC4 (zinc finger)"/>
    <property type="match status" value="1"/>
</dbReference>
<dbReference type="EMBL" id="JACBKZ010000013">
    <property type="protein sequence ID" value="KAF5935455.1"/>
    <property type="molecule type" value="Genomic_DNA"/>
</dbReference>
<dbReference type="GO" id="GO:0008270">
    <property type="term" value="F:zinc ion binding"/>
    <property type="evidence" value="ECO:0007669"/>
    <property type="project" value="UniProtKB-KW"/>
</dbReference>
<evidence type="ECO:0000256" key="1">
    <source>
        <dbReference type="ARBA" id="ARBA00022723"/>
    </source>
</evidence>
<evidence type="ECO:0000313" key="7">
    <source>
        <dbReference type="Proteomes" id="UP000593564"/>
    </source>
</evidence>
<protein>
    <recommendedName>
        <fullName evidence="5">RING-type domain-containing protein</fullName>
    </recommendedName>
</protein>
<sequence length="153" mass="17777">MGFPVDYSELLVPKLLLHTLCALNFAKKLASLLYRFLGLPHFLEPEIAWQPRPECPSVSAVLIRELLPVVKFSDLVDQPESCTVCLHEFDGDDEIRYLINCHHVFHRSCIDPWMDHDHWTCPLCRTQFIPDDLQDGFNEELWFASGISDFYRA</sequence>
<dbReference type="GO" id="GO:0061630">
    <property type="term" value="F:ubiquitin protein ligase activity"/>
    <property type="evidence" value="ECO:0007669"/>
    <property type="project" value="TreeGrafter"/>
</dbReference>
<evidence type="ECO:0000256" key="4">
    <source>
        <dbReference type="PROSITE-ProRule" id="PRU00175"/>
    </source>
</evidence>
<reference evidence="7" key="1">
    <citation type="journal article" date="2020" name="Nat. Commun.">
        <title>Genome assembly of wild tea tree DASZ reveals pedigree and selection history of tea varieties.</title>
        <authorList>
            <person name="Zhang W."/>
            <person name="Zhang Y."/>
            <person name="Qiu H."/>
            <person name="Guo Y."/>
            <person name="Wan H."/>
            <person name="Zhang X."/>
            <person name="Scossa F."/>
            <person name="Alseekh S."/>
            <person name="Zhang Q."/>
            <person name="Wang P."/>
            <person name="Xu L."/>
            <person name="Schmidt M.H."/>
            <person name="Jia X."/>
            <person name="Li D."/>
            <person name="Zhu A."/>
            <person name="Guo F."/>
            <person name="Chen W."/>
            <person name="Ni D."/>
            <person name="Usadel B."/>
            <person name="Fernie A.R."/>
            <person name="Wen W."/>
        </authorList>
    </citation>
    <scope>NUCLEOTIDE SEQUENCE [LARGE SCALE GENOMIC DNA]</scope>
    <source>
        <strain evidence="7">cv. G240</strain>
    </source>
</reference>
<proteinExistence type="predicted"/>
<dbReference type="InterPro" id="IPR013083">
    <property type="entry name" value="Znf_RING/FYVE/PHD"/>
</dbReference>